<comment type="caution">
    <text evidence="1">The sequence shown here is derived from an EMBL/GenBank/DDBJ whole genome shotgun (WGS) entry which is preliminary data.</text>
</comment>
<gene>
    <name evidence="1" type="ORF">CVD27_09840</name>
</gene>
<dbReference type="AlphaFoldDB" id="A0A2N5HJE9"/>
<dbReference type="OrthoDB" id="256574at2"/>
<evidence type="ECO:0000313" key="1">
    <source>
        <dbReference type="EMBL" id="PLS05652.1"/>
    </source>
</evidence>
<protein>
    <recommendedName>
        <fullName evidence="3">2-dehydro-3-deoxygalactonokinase</fullName>
    </recommendedName>
</protein>
<accession>A0A2N5HJE9</accession>
<dbReference type="InterPro" id="IPR043129">
    <property type="entry name" value="ATPase_NBD"/>
</dbReference>
<dbReference type="InterPro" id="IPR042258">
    <property type="entry name" value="DGOK_N"/>
</dbReference>
<name>A0A2N5HJE9_9BACI</name>
<dbReference type="EMBL" id="PGVE01000040">
    <property type="protein sequence ID" value="PLS05652.1"/>
    <property type="molecule type" value="Genomic_DNA"/>
</dbReference>
<proteinExistence type="predicted"/>
<dbReference type="Gene3D" id="3.30.420.310">
    <property type="entry name" value="2-keto-3-deoxy-galactonokinase, C-terminal domain"/>
    <property type="match status" value="1"/>
</dbReference>
<dbReference type="RefSeq" id="WP_101647721.1">
    <property type="nucleotide sequence ID" value="NZ_PGVE01000040.1"/>
</dbReference>
<dbReference type="GO" id="GO:0034194">
    <property type="term" value="P:D-galactonate catabolic process"/>
    <property type="evidence" value="ECO:0007669"/>
    <property type="project" value="InterPro"/>
</dbReference>
<sequence>MYMIAIDSGTTNSRIRLVDEKSNKVIDAIKLSVGVRNTAIDGNADALKSKIAEGLQGIILRNKLRSSDIQYIVATGMITSNLGLYEVKHIEGPAMIEDFAKASSLQLIEQFYHIPCIFVPGMRNKTEHYTGKLADKIDRYDVMRGEEVESFGLLNQLGLQGKGLILLPGSHTKFVFITDWKIESCYSTLCGEILFAVSRETILSSSLNKKLITKVEPEYLIAGYQSSEKFGLSRSLYHVRLLDLFEEMDENQRANYFVGAVIAGDIQSIQQHKRLEELDYVVIGGGNPLRKAFVEIFSYLEIKNVIEATDEQVDLSTVIGSKVIGEIVFSKTINSQRGGLFNENN</sequence>
<dbReference type="SUPFAM" id="SSF53067">
    <property type="entry name" value="Actin-like ATPase domain"/>
    <property type="match status" value="1"/>
</dbReference>
<dbReference type="GO" id="GO:0008671">
    <property type="term" value="F:2-dehydro-3-deoxygalactonokinase activity"/>
    <property type="evidence" value="ECO:0007669"/>
    <property type="project" value="InterPro"/>
</dbReference>
<dbReference type="InterPro" id="IPR007729">
    <property type="entry name" value="DGOK"/>
</dbReference>
<dbReference type="Gene3D" id="3.30.420.300">
    <property type="entry name" value="2-keto-3-deoxy-galactonokinase, substrate binding domain"/>
    <property type="match status" value="1"/>
</dbReference>
<keyword evidence="2" id="KW-1185">Reference proteome</keyword>
<reference evidence="1 2" key="1">
    <citation type="submission" date="2017-11" db="EMBL/GenBank/DDBJ databases">
        <title>Comparitive Functional Genomics of Dry Heat Resistant strains isolated from the Viking Spacecraft.</title>
        <authorList>
            <person name="Seuylemezian A."/>
            <person name="Cooper K."/>
            <person name="Vaishampayan P."/>
        </authorList>
    </citation>
    <scope>NUCLEOTIDE SEQUENCE [LARGE SCALE GENOMIC DNA]</scope>
    <source>
        <strain evidence="1 2">V32-6</strain>
    </source>
</reference>
<evidence type="ECO:0008006" key="3">
    <source>
        <dbReference type="Google" id="ProtNLM"/>
    </source>
</evidence>
<dbReference type="InterPro" id="IPR042257">
    <property type="entry name" value="DGOK_C"/>
</dbReference>
<evidence type="ECO:0000313" key="2">
    <source>
        <dbReference type="Proteomes" id="UP000234950"/>
    </source>
</evidence>
<organism evidence="1 2">
    <name type="scientific">Neobacillus cucumis</name>
    <dbReference type="NCBI Taxonomy" id="1740721"/>
    <lineage>
        <taxon>Bacteria</taxon>
        <taxon>Bacillati</taxon>
        <taxon>Bacillota</taxon>
        <taxon>Bacilli</taxon>
        <taxon>Bacillales</taxon>
        <taxon>Bacillaceae</taxon>
        <taxon>Neobacillus</taxon>
    </lineage>
</organism>
<dbReference type="CDD" id="cd24012">
    <property type="entry name" value="ASKHA_NBD_KDGal-kinase"/>
    <property type="match status" value="1"/>
</dbReference>
<dbReference type="Pfam" id="PF05035">
    <property type="entry name" value="DGOK"/>
    <property type="match status" value="1"/>
</dbReference>
<dbReference type="Proteomes" id="UP000234950">
    <property type="component" value="Unassembled WGS sequence"/>
</dbReference>